<feature type="transmembrane region" description="Helical" evidence="3">
    <location>
        <begin position="356"/>
        <end position="378"/>
    </location>
</feature>
<feature type="domain" description="Major facilitator superfamily (MFS) profile" evidence="4">
    <location>
        <begin position="556"/>
        <end position="750"/>
    </location>
</feature>
<evidence type="ECO:0000259" key="4">
    <source>
        <dbReference type="PROSITE" id="PS50850"/>
    </source>
</evidence>
<dbReference type="InterPro" id="IPR013078">
    <property type="entry name" value="His_Pase_superF_clade-1"/>
</dbReference>
<feature type="transmembrane region" description="Helical" evidence="3">
    <location>
        <begin position="590"/>
        <end position="610"/>
    </location>
</feature>
<feature type="transmembrane region" description="Helical" evidence="3">
    <location>
        <begin position="425"/>
        <end position="444"/>
    </location>
</feature>
<dbReference type="PANTHER" id="PTHR11360">
    <property type="entry name" value="MONOCARBOXYLATE TRANSPORTER"/>
    <property type="match status" value="1"/>
</dbReference>
<evidence type="ECO:0000313" key="6">
    <source>
        <dbReference type="Proteomes" id="UP000186955"/>
    </source>
</evidence>
<dbReference type="InterPro" id="IPR050327">
    <property type="entry name" value="Proton-linked_MCT"/>
</dbReference>
<dbReference type="CDD" id="cd07067">
    <property type="entry name" value="HP_PGM_like"/>
    <property type="match status" value="1"/>
</dbReference>
<dbReference type="AlphaFoldDB" id="A0A1Q5UD69"/>
<feature type="transmembrane region" description="Helical" evidence="3">
    <location>
        <begin position="515"/>
        <end position="535"/>
    </location>
</feature>
<sequence>MPLDTIYLTRHGHRLNWTIDVRTGTYKSQFPTPTGNPADPALTSHGVRQSRELAVYISGPDFHPKPFRVYSSPFYRCLQTIQPSVEALKKEHGNAADLDVRIENGLGEWFGPTTFFDHPSHPTPSTMHKHFPSIVSPETNYTPLLHPSTRGETIAQLHNRVATALEGIIADVDAEITALEATLPANQRTSKSILICAHAAPLIAMGRVLTGRMPEDSSEEDFYVFTAGMSTFKRRESREKDASRPRTLLAEGTKFVRVQGVPAWEGGRGVGGGWNCVKNGDCTFLSDGAERGCYNMATITQTLPTTAVELPTLGQTTNEERQRNPGISSSAPGSIIADDVMQQSLIADSQVPDGGYGWVVIFACAVVTWWFVGVSYTWGVMQAELVNRKGYSSSTLAFVGSLCPACISLLAVPNATVIRKIGARITALLGIFLLGLGSILSGFATDSVVGLFMTWGFVGGLGTSLCFMVVSVTPAQYFKAKRGIANGIVYAGGGLGGTVISFILDALLQRVGIAWTFRILGFLIMGTGLPAAYLIKERAPIKPTKMVEWSLFKDIRFAVLFAVGAIGTFPLFVPAFFLPLYTNSLGLPSSAGAGLVAAFNFSSAIGRLSCGFACDKLGSLNTLFLSLLLSALSIFVLWPVSSSIGPLIAFVIINGSANGGFFSTMPTVVGNVFGSARVSVAVGMIVSGWLGGYLLGAPIAGYILNASGGQEGGVGAYRPAIFYAGSMATAATVLAAVVRIKVDRRIKKTV</sequence>
<feature type="transmembrane region" description="Helical" evidence="3">
    <location>
        <begin position="681"/>
        <end position="704"/>
    </location>
</feature>
<dbReference type="EMBL" id="MNBE01000347">
    <property type="protein sequence ID" value="OKP10425.1"/>
    <property type="molecule type" value="Genomic_DNA"/>
</dbReference>
<dbReference type="SUPFAM" id="SSF103473">
    <property type="entry name" value="MFS general substrate transporter"/>
    <property type="match status" value="1"/>
</dbReference>
<feature type="transmembrane region" description="Helical" evidence="3">
    <location>
        <begin position="390"/>
        <end position="413"/>
    </location>
</feature>
<keyword evidence="6" id="KW-1185">Reference proteome</keyword>
<feature type="transmembrane region" description="Helical" evidence="3">
    <location>
        <begin position="716"/>
        <end position="738"/>
    </location>
</feature>
<feature type="transmembrane region" description="Helical" evidence="3">
    <location>
        <begin position="450"/>
        <end position="472"/>
    </location>
</feature>
<protein>
    <recommendedName>
        <fullName evidence="4">Major facilitator superfamily (MFS) profile domain-containing protein</fullName>
    </recommendedName>
</protein>
<feature type="transmembrane region" description="Helical" evidence="3">
    <location>
        <begin position="555"/>
        <end position="578"/>
    </location>
</feature>
<dbReference type="InterPro" id="IPR036259">
    <property type="entry name" value="MFS_trans_sf"/>
</dbReference>
<dbReference type="Pfam" id="PF07690">
    <property type="entry name" value="MFS_1"/>
    <property type="match status" value="1"/>
</dbReference>
<dbReference type="InterPro" id="IPR020846">
    <property type="entry name" value="MFS_dom"/>
</dbReference>
<comment type="subcellular location">
    <subcellularLocation>
        <location evidence="1">Membrane</location>
        <topology evidence="1">Multi-pass membrane protein</topology>
    </subcellularLocation>
</comment>
<name>A0A1Q5UD69_9EURO</name>
<comment type="similarity">
    <text evidence="2">Belongs to the major facilitator superfamily. Monocarboxylate porter (TC 2.A.1.13) family.</text>
</comment>
<feature type="transmembrane region" description="Helical" evidence="3">
    <location>
        <begin position="484"/>
        <end position="503"/>
    </location>
</feature>
<dbReference type="FunFam" id="3.40.50.1240:FF:000074">
    <property type="entry name" value="Phosphoglycerate mutase family protein"/>
    <property type="match status" value="1"/>
</dbReference>
<feature type="transmembrane region" description="Helical" evidence="3">
    <location>
        <begin position="622"/>
        <end position="641"/>
    </location>
</feature>
<feature type="transmembrane region" description="Helical" evidence="3">
    <location>
        <begin position="647"/>
        <end position="669"/>
    </location>
</feature>
<proteinExistence type="inferred from homology"/>
<keyword evidence="3" id="KW-0812">Transmembrane</keyword>
<evidence type="ECO:0000256" key="1">
    <source>
        <dbReference type="ARBA" id="ARBA00004141"/>
    </source>
</evidence>
<dbReference type="PROSITE" id="PS50850">
    <property type="entry name" value="MFS"/>
    <property type="match status" value="1"/>
</dbReference>
<dbReference type="Gene3D" id="1.20.1250.20">
    <property type="entry name" value="MFS general substrate transporter like domains"/>
    <property type="match status" value="2"/>
</dbReference>
<dbReference type="SMART" id="SM00855">
    <property type="entry name" value="PGAM"/>
    <property type="match status" value="1"/>
</dbReference>
<evidence type="ECO:0000256" key="2">
    <source>
        <dbReference type="ARBA" id="ARBA00006727"/>
    </source>
</evidence>
<keyword evidence="3" id="KW-1133">Transmembrane helix</keyword>
<gene>
    <name evidence="5" type="ORF">PENSUB_4149</name>
</gene>
<dbReference type="GO" id="GO:0022857">
    <property type="term" value="F:transmembrane transporter activity"/>
    <property type="evidence" value="ECO:0007669"/>
    <property type="project" value="InterPro"/>
</dbReference>
<evidence type="ECO:0000256" key="3">
    <source>
        <dbReference type="SAM" id="Phobius"/>
    </source>
</evidence>
<dbReference type="InterPro" id="IPR011701">
    <property type="entry name" value="MFS"/>
</dbReference>
<dbReference type="SUPFAM" id="SSF53254">
    <property type="entry name" value="Phosphoglycerate mutase-like"/>
    <property type="match status" value="1"/>
</dbReference>
<comment type="caution">
    <text evidence="5">The sequence shown here is derived from an EMBL/GenBank/DDBJ whole genome shotgun (WGS) entry which is preliminary data.</text>
</comment>
<keyword evidence="3" id="KW-0472">Membrane</keyword>
<accession>A0A1Q5UD69</accession>
<reference evidence="5 6" key="1">
    <citation type="submission" date="2016-10" db="EMBL/GenBank/DDBJ databases">
        <title>Genome sequence of the ascomycete fungus Penicillium subrubescens.</title>
        <authorList>
            <person name="De Vries R.P."/>
            <person name="Peng M."/>
            <person name="Dilokpimol A."/>
            <person name="Hilden K."/>
            <person name="Makela M.R."/>
            <person name="Grigoriev I."/>
            <person name="Riley R."/>
            <person name="Granchi Z."/>
        </authorList>
    </citation>
    <scope>NUCLEOTIDE SEQUENCE [LARGE SCALE GENOMIC DNA]</scope>
    <source>
        <strain evidence="5 6">CBS 132785</strain>
    </source>
</reference>
<dbReference type="Proteomes" id="UP000186955">
    <property type="component" value="Unassembled WGS sequence"/>
</dbReference>
<dbReference type="PANTHER" id="PTHR11360:SF305">
    <property type="entry name" value="MAJOR FACILITATOR SUPERFAMILY (MFS) PROFILE DOMAIN-CONTAINING PROTEIN"/>
    <property type="match status" value="1"/>
</dbReference>
<organism evidence="5 6">
    <name type="scientific">Penicillium subrubescens</name>
    <dbReference type="NCBI Taxonomy" id="1316194"/>
    <lineage>
        <taxon>Eukaryota</taxon>
        <taxon>Fungi</taxon>
        <taxon>Dikarya</taxon>
        <taxon>Ascomycota</taxon>
        <taxon>Pezizomycotina</taxon>
        <taxon>Eurotiomycetes</taxon>
        <taxon>Eurotiomycetidae</taxon>
        <taxon>Eurotiales</taxon>
        <taxon>Aspergillaceae</taxon>
        <taxon>Penicillium</taxon>
    </lineage>
</organism>
<dbReference type="Gene3D" id="3.40.50.1240">
    <property type="entry name" value="Phosphoglycerate mutase-like"/>
    <property type="match status" value="1"/>
</dbReference>
<evidence type="ECO:0000313" key="5">
    <source>
        <dbReference type="EMBL" id="OKP10425.1"/>
    </source>
</evidence>
<dbReference type="InterPro" id="IPR029033">
    <property type="entry name" value="His_PPase_superfam"/>
</dbReference>
<dbReference type="GO" id="GO:0016020">
    <property type="term" value="C:membrane"/>
    <property type="evidence" value="ECO:0007669"/>
    <property type="project" value="UniProtKB-SubCell"/>
</dbReference>
<dbReference type="Pfam" id="PF00300">
    <property type="entry name" value="His_Phos_1"/>
    <property type="match status" value="1"/>
</dbReference>